<evidence type="ECO:0000256" key="5">
    <source>
        <dbReference type="ARBA" id="ARBA00022884"/>
    </source>
</evidence>
<dbReference type="SMART" id="SM00360">
    <property type="entry name" value="RRM"/>
    <property type="match status" value="2"/>
</dbReference>
<dbReference type="GO" id="GO:0000463">
    <property type="term" value="P:maturation of LSU-rRNA from tricistronic rRNA transcript (SSU-rRNA, 5.8S rRNA, LSU-rRNA)"/>
    <property type="evidence" value="ECO:0007669"/>
    <property type="project" value="TreeGrafter"/>
</dbReference>
<feature type="compositionally biased region" description="Basic residues" evidence="8">
    <location>
        <begin position="450"/>
        <end position="459"/>
    </location>
</feature>
<protein>
    <recommendedName>
        <fullName evidence="4">Nucleolar protein 12</fullName>
    </recommendedName>
</protein>
<dbReference type="EMBL" id="JAEOAQ010000007">
    <property type="protein sequence ID" value="KAG5417228.1"/>
    <property type="molecule type" value="Genomic_DNA"/>
</dbReference>
<evidence type="ECO:0000256" key="2">
    <source>
        <dbReference type="ARBA" id="ARBA00004604"/>
    </source>
</evidence>
<evidence type="ECO:0000256" key="8">
    <source>
        <dbReference type="SAM" id="MobiDB-lite"/>
    </source>
</evidence>
<keyword evidence="5 7" id="KW-0694">RNA-binding</keyword>
<dbReference type="SUPFAM" id="SSF54928">
    <property type="entry name" value="RNA-binding domain, RBD"/>
    <property type="match status" value="1"/>
</dbReference>
<dbReference type="RefSeq" id="XP_067546344.1">
    <property type="nucleotide sequence ID" value="XM_067693977.1"/>
</dbReference>
<reference evidence="10 11" key="1">
    <citation type="submission" date="2020-12" db="EMBL/GenBank/DDBJ databases">
        <title>Effect of drift, selection, and recombination on the evolution of hybrid genomes in Candida yeast pathogens.</title>
        <authorList>
            <person name="Mixao V."/>
            <person name="Ksiezopolska E."/>
            <person name="Saus E."/>
            <person name="Boekhout T."/>
            <person name="Gacser A."/>
            <person name="Gabaldon T."/>
        </authorList>
    </citation>
    <scope>NUCLEOTIDE SEQUENCE [LARGE SCALE GENOMIC DNA]</scope>
    <source>
        <strain evidence="10 11">BP57</strain>
    </source>
</reference>
<dbReference type="Pfam" id="PF00076">
    <property type="entry name" value="RRM_1"/>
    <property type="match status" value="1"/>
</dbReference>
<organism evidence="10 11">
    <name type="scientific">Candida metapsilosis</name>
    <dbReference type="NCBI Taxonomy" id="273372"/>
    <lineage>
        <taxon>Eukaryota</taxon>
        <taxon>Fungi</taxon>
        <taxon>Dikarya</taxon>
        <taxon>Ascomycota</taxon>
        <taxon>Saccharomycotina</taxon>
        <taxon>Pichiomycetes</taxon>
        <taxon>Debaryomycetaceae</taxon>
        <taxon>Candida/Lodderomyces clade</taxon>
        <taxon>Candida</taxon>
    </lineage>
</organism>
<feature type="compositionally biased region" description="Basic and acidic residues" evidence="8">
    <location>
        <begin position="460"/>
        <end position="479"/>
    </location>
</feature>
<comment type="similarity">
    <text evidence="3">Belongs to the RRM RBM34 family.</text>
</comment>
<comment type="function">
    <text evidence="1">Involved in pre-25S rRNA processing.</text>
</comment>
<evidence type="ECO:0000313" key="10">
    <source>
        <dbReference type="EMBL" id="KAG5417228.1"/>
    </source>
</evidence>
<feature type="region of interest" description="Disordered" evidence="8">
    <location>
        <begin position="412"/>
        <end position="479"/>
    </location>
</feature>
<dbReference type="AlphaFoldDB" id="A0A8H7ZDZ2"/>
<dbReference type="PANTHER" id="PTHR23236">
    <property type="entry name" value="EUKARYOTIC TRANSLATION INITIATION FACTOR 4B/4H"/>
    <property type="match status" value="1"/>
</dbReference>
<feature type="compositionally biased region" description="Acidic residues" evidence="8">
    <location>
        <begin position="58"/>
        <end position="99"/>
    </location>
</feature>
<feature type="compositionally biased region" description="Basic and acidic residues" evidence="8">
    <location>
        <begin position="135"/>
        <end position="159"/>
    </location>
</feature>
<comment type="subcellular location">
    <subcellularLocation>
        <location evidence="2">Nucleus</location>
        <location evidence="2">Nucleolus</location>
    </subcellularLocation>
</comment>
<dbReference type="InterPro" id="IPR000504">
    <property type="entry name" value="RRM_dom"/>
</dbReference>
<feature type="compositionally biased region" description="Basic and acidic residues" evidence="8">
    <location>
        <begin position="100"/>
        <end position="128"/>
    </location>
</feature>
<dbReference type="GO" id="GO:0005730">
    <property type="term" value="C:nucleolus"/>
    <property type="evidence" value="ECO:0007669"/>
    <property type="project" value="UniProtKB-SubCell"/>
</dbReference>
<evidence type="ECO:0000259" key="9">
    <source>
        <dbReference type="PROSITE" id="PS50102"/>
    </source>
</evidence>
<feature type="domain" description="RRM" evidence="9">
    <location>
        <begin position="284"/>
        <end position="371"/>
    </location>
</feature>
<dbReference type="PROSITE" id="PS50102">
    <property type="entry name" value="RRM"/>
    <property type="match status" value="2"/>
</dbReference>
<dbReference type="OrthoDB" id="442677at2759"/>
<dbReference type="InterPro" id="IPR012677">
    <property type="entry name" value="Nucleotide-bd_a/b_plait_sf"/>
</dbReference>
<dbReference type="GeneID" id="93653490"/>
<evidence type="ECO:0000256" key="3">
    <source>
        <dbReference type="ARBA" id="ARBA00007077"/>
    </source>
</evidence>
<accession>A0A8H7ZDZ2</accession>
<dbReference type="Gene3D" id="3.30.70.330">
    <property type="match status" value="2"/>
</dbReference>
<dbReference type="GO" id="GO:0019843">
    <property type="term" value="F:rRNA binding"/>
    <property type="evidence" value="ECO:0007669"/>
    <property type="project" value="TreeGrafter"/>
</dbReference>
<evidence type="ECO:0000256" key="7">
    <source>
        <dbReference type="PROSITE-ProRule" id="PRU00176"/>
    </source>
</evidence>
<dbReference type="PANTHER" id="PTHR23236:SF25">
    <property type="entry name" value="RNA-BINDING PROTEIN 34"/>
    <property type="match status" value="1"/>
</dbReference>
<dbReference type="Proteomes" id="UP000669133">
    <property type="component" value="Unassembled WGS sequence"/>
</dbReference>
<evidence type="ECO:0000256" key="1">
    <source>
        <dbReference type="ARBA" id="ARBA00002475"/>
    </source>
</evidence>
<keyword evidence="11" id="KW-1185">Reference proteome</keyword>
<comment type="caution">
    <text evidence="10">The sequence shown here is derived from an EMBL/GenBank/DDBJ whole genome shotgun (WGS) entry which is preliminary data.</text>
</comment>
<proteinExistence type="inferred from homology"/>
<name>A0A8H7ZDZ2_9ASCO</name>
<evidence type="ECO:0000256" key="6">
    <source>
        <dbReference type="ARBA" id="ARBA00023242"/>
    </source>
</evidence>
<dbReference type="InterPro" id="IPR035979">
    <property type="entry name" value="RBD_domain_sf"/>
</dbReference>
<evidence type="ECO:0000313" key="11">
    <source>
        <dbReference type="Proteomes" id="UP000669133"/>
    </source>
</evidence>
<feature type="domain" description="RRM" evidence="9">
    <location>
        <begin position="178"/>
        <end position="276"/>
    </location>
</feature>
<sequence length="479" mass="54684">MSGFSSLFGKSTDKYESSINELFNNSADGPISKDQLIEKKRTVINIPNPKKRKHAEKDEEEVSENEDTEEGEESEDDDSSEESEGEEEEEDEEEDEEIQEHERLLKKTKKRDENDNLEAKYFEKVMRSEEEEDSLKDNEQSKEETSEKESSSVEKESKKTKAAQTIDFKEEELEKAERTIFVGNVPSDVITSKSAAKNFKKLFKEFGKIDSIRFRSISFGENLPRKVSFAKKSLHESRDSVNAYIVFVEKSSSLAAKKLNATVFENHHLRVDHVAHPAPKDNKRTIFVGNLDFEEKEESLWTYFNDKLDNDVESVRIIRDSKTNMGKGFALVQFNDTLTVNKALMLNDKPMEGVSKGNKKARKLRISRAKTNAKPSLMSPNHTENVKKAYASNKSREQQNLTDTQRTKLGRAQSVLGKADRSRVGKPKKVIIEGERATKGQKIAGIKGLKSGKVKKPRIRDRSTKFKSEREAMKKEIKK</sequence>
<evidence type="ECO:0000256" key="4">
    <source>
        <dbReference type="ARBA" id="ARBA00015520"/>
    </source>
</evidence>
<keyword evidence="6" id="KW-0539">Nucleus</keyword>
<feature type="region of interest" description="Disordered" evidence="8">
    <location>
        <begin position="22"/>
        <end position="163"/>
    </location>
</feature>
<gene>
    <name evidence="10" type="ORF">I9W82_004861</name>
</gene>